<comment type="caution">
    <text evidence="1">The sequence shown here is derived from an EMBL/GenBank/DDBJ whole genome shotgun (WGS) entry which is preliminary data.</text>
</comment>
<dbReference type="GO" id="GO:0015035">
    <property type="term" value="F:protein-disulfide reductase activity"/>
    <property type="evidence" value="ECO:0007669"/>
    <property type="project" value="InterPro"/>
</dbReference>
<evidence type="ECO:0000313" key="2">
    <source>
        <dbReference type="Proteomes" id="UP001170310"/>
    </source>
</evidence>
<dbReference type="EMBL" id="JAUOQO010000010">
    <property type="protein sequence ID" value="MDO6574628.1"/>
    <property type="molecule type" value="Genomic_DNA"/>
</dbReference>
<organism evidence="1 2">
    <name type="scientific">Staphylococcus pasteuri_A</name>
    <dbReference type="NCBI Taxonomy" id="3062664"/>
    <lineage>
        <taxon>Bacteria</taxon>
        <taxon>Bacillati</taxon>
        <taxon>Bacillota</taxon>
        <taxon>Bacilli</taxon>
        <taxon>Bacillales</taxon>
        <taxon>Staphylococcaceae</taxon>
        <taxon>Staphylococcus</taxon>
    </lineage>
</organism>
<name>A0AAW7YWM6_9STAP</name>
<sequence length="140" mass="16432">MAIIYYDGNCVYCYNYAIWLIQNGLSHKYEFATLEGDYGQKLFDKHPEAKNRNSVIVLDGDHLEYQSTAIASLITSLPNQYKLLGVLLRIIPKPIRNFGYQLFANNRDKMWKTHWHKPNDYEASFFLDNNQKIKLVHSQL</sequence>
<gene>
    <name evidence="1" type="ORF">Q4528_10810</name>
</gene>
<dbReference type="RefSeq" id="WP_046466894.1">
    <property type="nucleotide sequence ID" value="NZ_JAUOQO010000010.1"/>
</dbReference>
<dbReference type="PANTHER" id="PTHR33639">
    <property type="entry name" value="THIOL-DISULFIDE OXIDOREDUCTASE DCC"/>
    <property type="match status" value="1"/>
</dbReference>
<evidence type="ECO:0000313" key="1">
    <source>
        <dbReference type="EMBL" id="MDO6574628.1"/>
    </source>
</evidence>
<protein>
    <submittedName>
        <fullName evidence="1">DCC1-like thiol-disulfide oxidoreductase family protein</fullName>
    </submittedName>
</protein>
<dbReference type="InterPro" id="IPR007263">
    <property type="entry name" value="DCC1-like"/>
</dbReference>
<keyword evidence="2" id="KW-1185">Reference proteome</keyword>
<dbReference type="GeneID" id="72469797"/>
<dbReference type="Pfam" id="PF04134">
    <property type="entry name" value="DCC1-like"/>
    <property type="match status" value="1"/>
</dbReference>
<accession>A0AAW7YWM6</accession>
<proteinExistence type="predicted"/>
<dbReference type="Proteomes" id="UP001170310">
    <property type="component" value="Unassembled WGS sequence"/>
</dbReference>
<dbReference type="InterPro" id="IPR052927">
    <property type="entry name" value="DCC_oxidoreductase"/>
</dbReference>
<dbReference type="AlphaFoldDB" id="A0AAW7YWM6"/>
<dbReference type="PANTHER" id="PTHR33639:SF2">
    <property type="entry name" value="DUF393 DOMAIN-CONTAINING PROTEIN"/>
    <property type="match status" value="1"/>
</dbReference>
<reference evidence="1" key="1">
    <citation type="submission" date="2023-07" db="EMBL/GenBank/DDBJ databases">
        <title>Genome content predicts the carbon catabolic preferences of heterotrophic bacteria.</title>
        <authorList>
            <person name="Gralka M."/>
        </authorList>
    </citation>
    <scope>NUCLEOTIDE SEQUENCE</scope>
    <source>
        <strain evidence="1">E2R20</strain>
    </source>
</reference>